<reference evidence="1" key="1">
    <citation type="submission" date="2022-04" db="EMBL/GenBank/DDBJ databases">
        <title>Paenibacillus mangrovi sp. nov., a novel endophytic bacterium isolated from bark of Kandelia candel.</title>
        <authorList>
            <person name="Tuo L."/>
        </authorList>
    </citation>
    <scope>NUCLEOTIDE SEQUENCE</scope>
    <source>
        <strain evidence="1">KQZ6P-2</strain>
    </source>
</reference>
<dbReference type="AlphaFoldDB" id="A0A9X2B3Q7"/>
<evidence type="ECO:0000313" key="2">
    <source>
        <dbReference type="Proteomes" id="UP001139347"/>
    </source>
</evidence>
<sequence>MMKRGALLNSIFISILMLCCMSGWNPSPHVMPMGEQEVTRLMALKMDVNGWDVTRKGDTYLFTSRPADPEANGRTYAVNAKTGTVYDETSGGPETNLYIKESPNFKDIWNGTTYWKEILKLANAAIAHTGMVPDRELWVSGGYGDGYVYGDVLKDHKRVYIKLDVFTKKWEEIEKP</sequence>
<accession>A0A9X2B3Q7</accession>
<name>A0A9X2B3Q7_9BACL</name>
<dbReference type="RefSeq" id="WP_244727394.1">
    <property type="nucleotide sequence ID" value="NZ_JALIRP010000007.1"/>
</dbReference>
<dbReference type="Proteomes" id="UP001139347">
    <property type="component" value="Unassembled WGS sequence"/>
</dbReference>
<proteinExistence type="predicted"/>
<protein>
    <submittedName>
        <fullName evidence="1">Uncharacterized protein</fullName>
    </submittedName>
</protein>
<comment type="caution">
    <text evidence="1">The sequence shown here is derived from an EMBL/GenBank/DDBJ whole genome shotgun (WGS) entry which is preliminary data.</text>
</comment>
<dbReference type="EMBL" id="JALIRP010000007">
    <property type="protein sequence ID" value="MCJ8013681.1"/>
    <property type="molecule type" value="Genomic_DNA"/>
</dbReference>
<keyword evidence="2" id="KW-1185">Reference proteome</keyword>
<organism evidence="1 2">
    <name type="scientific">Paenibacillus mangrovi</name>
    <dbReference type="NCBI Taxonomy" id="2931978"/>
    <lineage>
        <taxon>Bacteria</taxon>
        <taxon>Bacillati</taxon>
        <taxon>Bacillota</taxon>
        <taxon>Bacilli</taxon>
        <taxon>Bacillales</taxon>
        <taxon>Paenibacillaceae</taxon>
        <taxon>Paenibacillus</taxon>
    </lineage>
</organism>
<gene>
    <name evidence="1" type="ORF">MUG84_18305</name>
</gene>
<evidence type="ECO:0000313" key="1">
    <source>
        <dbReference type="EMBL" id="MCJ8013681.1"/>
    </source>
</evidence>